<dbReference type="Proteomes" id="UP000267536">
    <property type="component" value="Unassembled WGS sequence"/>
</dbReference>
<evidence type="ECO:0000313" key="1">
    <source>
        <dbReference type="EMBL" id="RPA58499.1"/>
    </source>
</evidence>
<evidence type="ECO:0000313" key="2">
    <source>
        <dbReference type="Proteomes" id="UP000267536"/>
    </source>
</evidence>
<sequence length="175" mass="18911">MARTLTASEIRELLRALDSELQARGKAGILFIVGGAAMALAYNADRATEDVDGTFEPRDVVLQAAASVAAREGDLDPNWLSDGVAQLMPPLPDDHPRSEQIGPALVISIASPEYVLAMKAMVTRKSQGDIDDAVALCHLLSLSTQEALEAVVSRYFPGRRFGAQELFFERIIESL</sequence>
<comment type="caution">
    <text evidence="1">The sequence shown here is derived from an EMBL/GenBank/DDBJ whole genome shotgun (WGS) entry which is preliminary data.</text>
</comment>
<keyword evidence="2" id="KW-1185">Reference proteome</keyword>
<reference evidence="1 2" key="1">
    <citation type="submission" date="2018-11" db="EMBL/GenBank/DDBJ databases">
        <title>Draft genome sequence of Gordonia sp. RS15-1S isolated from rice stems.</title>
        <authorList>
            <person name="Muangham S."/>
        </authorList>
    </citation>
    <scope>NUCLEOTIDE SEQUENCE [LARGE SCALE GENOMIC DNA]</scope>
    <source>
        <strain evidence="1 2">RS15-1S</strain>
    </source>
</reference>
<gene>
    <name evidence="1" type="ORF">EF294_15035</name>
</gene>
<dbReference type="OrthoDB" id="4376297at2"/>
<proteinExistence type="predicted"/>
<evidence type="ECO:0008006" key="3">
    <source>
        <dbReference type="Google" id="ProtNLM"/>
    </source>
</evidence>
<name>A0A3N4G6T3_9ACTN</name>
<dbReference type="EMBL" id="RKMH01000011">
    <property type="protein sequence ID" value="RPA58499.1"/>
    <property type="molecule type" value="Genomic_DNA"/>
</dbReference>
<organism evidence="1 2">
    <name type="scientific">Gordonia oryzae</name>
    <dbReference type="NCBI Taxonomy" id="2487349"/>
    <lineage>
        <taxon>Bacteria</taxon>
        <taxon>Bacillati</taxon>
        <taxon>Actinomycetota</taxon>
        <taxon>Actinomycetes</taxon>
        <taxon>Mycobacteriales</taxon>
        <taxon>Gordoniaceae</taxon>
        <taxon>Gordonia</taxon>
    </lineage>
</organism>
<dbReference type="AlphaFoldDB" id="A0A3N4G6T3"/>
<dbReference type="RefSeq" id="WP_123931469.1">
    <property type="nucleotide sequence ID" value="NZ_JBPSDP010000011.1"/>
</dbReference>
<protein>
    <recommendedName>
        <fullName evidence="3">Nucleotidyl transferase</fullName>
    </recommendedName>
</protein>
<accession>A0A3N4G6T3</accession>